<proteinExistence type="predicted"/>
<gene>
    <name evidence="6" type="ORF">AMR74_09220</name>
</gene>
<name>A0A0M9AS06_9EURY</name>
<dbReference type="GO" id="GO:0004252">
    <property type="term" value="F:serine-type endopeptidase activity"/>
    <property type="evidence" value="ECO:0007669"/>
    <property type="project" value="InterPro"/>
</dbReference>
<dbReference type="GO" id="GO:0016020">
    <property type="term" value="C:membrane"/>
    <property type="evidence" value="ECO:0007669"/>
    <property type="project" value="UniProtKB-SubCell"/>
</dbReference>
<dbReference type="InterPro" id="IPR019533">
    <property type="entry name" value="Peptidase_S26"/>
</dbReference>
<dbReference type="RefSeq" id="WP_053771776.1">
    <property type="nucleotide sequence ID" value="NZ_LIST01000003.1"/>
</dbReference>
<dbReference type="EMBL" id="LIST01000003">
    <property type="protein sequence ID" value="KOX96605.1"/>
    <property type="molecule type" value="Genomic_DNA"/>
</dbReference>
<keyword evidence="2 5" id="KW-0812">Transmembrane</keyword>
<dbReference type="OrthoDB" id="50404at2157"/>
<sequence>MSIKRTLSVALQAAAVLVVVSLVVGQFLGQPILLSYVETGSMQPTLSPGDGFVAIPAQIAGGIGPGDVVTFDAQEIQGGGLTTHRVVEETERGYITRGDNNPFTDQDGGEPVVQDADVVAKALQVGGGVVVIPHLGTVAMGFQSALQSVQTWLAVTFGVRSFQGTQGLAYIVFGLSIIAYAVDWYLDAGSRDRESRDRSRDDGTSVFAILGVLALVLMATATAAMVVPGGTQEYGVVSAEFESENPTVIERGTSQEIEYVVPNAGLVPVYAYVTPASPGVDVEPQRLAVGSRGEASTTVTLSAPDETGYYRLFVVEHRYLAVLPSGVVDELYGVHPWAPLVAINGLLGGGIVGIGLLLLRGEPARIRSRGSRERPPLYKRLLRELYR</sequence>
<evidence type="ECO:0000256" key="1">
    <source>
        <dbReference type="ARBA" id="ARBA00004370"/>
    </source>
</evidence>
<evidence type="ECO:0000313" key="6">
    <source>
        <dbReference type="EMBL" id="KOX96605.1"/>
    </source>
</evidence>
<accession>A0A0M9AS06</accession>
<dbReference type="NCBIfam" id="TIGR02228">
    <property type="entry name" value="sigpep_I_arch"/>
    <property type="match status" value="1"/>
</dbReference>
<feature type="transmembrane region" description="Helical" evidence="5">
    <location>
        <begin position="167"/>
        <end position="186"/>
    </location>
</feature>
<dbReference type="STRING" id="1765655.AMR74_09220"/>
<reference evidence="6 7" key="1">
    <citation type="submission" date="2015-08" db="EMBL/GenBank/DDBJ databases">
        <title>Genomes of Isolates from Cabo Rojo, PR.</title>
        <authorList>
            <person name="Sanchez-Nieves R.L."/>
            <person name="Montalvo-Rodriguez R."/>
        </authorList>
    </citation>
    <scope>NUCLEOTIDE SEQUENCE [LARGE SCALE GENOMIC DNA]</scope>
    <source>
        <strain evidence="6 7">5</strain>
    </source>
</reference>
<protein>
    <submittedName>
        <fullName evidence="6">Signal peptidase</fullName>
    </submittedName>
</protein>
<dbReference type="CDD" id="cd06530">
    <property type="entry name" value="S26_SPase_I"/>
    <property type="match status" value="1"/>
</dbReference>
<evidence type="ECO:0000256" key="4">
    <source>
        <dbReference type="ARBA" id="ARBA00023136"/>
    </source>
</evidence>
<dbReference type="AlphaFoldDB" id="A0A0M9AS06"/>
<evidence type="ECO:0000256" key="3">
    <source>
        <dbReference type="ARBA" id="ARBA00022989"/>
    </source>
</evidence>
<evidence type="ECO:0000313" key="7">
    <source>
        <dbReference type="Proteomes" id="UP000037747"/>
    </source>
</evidence>
<dbReference type="PATRIC" id="fig|1705389.3.peg.2617"/>
<dbReference type="Proteomes" id="UP000037747">
    <property type="component" value="Unassembled WGS sequence"/>
</dbReference>
<feature type="transmembrane region" description="Helical" evidence="5">
    <location>
        <begin position="206"/>
        <end position="227"/>
    </location>
</feature>
<dbReference type="InterPro" id="IPR001733">
    <property type="entry name" value="Peptidase_S26B"/>
</dbReference>
<dbReference type="SUPFAM" id="SSF51306">
    <property type="entry name" value="LexA/Signal peptidase"/>
    <property type="match status" value="1"/>
</dbReference>
<keyword evidence="3 5" id="KW-1133">Transmembrane helix</keyword>
<dbReference type="InterPro" id="IPR036286">
    <property type="entry name" value="LexA/Signal_pep-like_sf"/>
</dbReference>
<keyword evidence="7" id="KW-1185">Reference proteome</keyword>
<feature type="transmembrane region" description="Helical" evidence="5">
    <location>
        <begin position="337"/>
        <end position="359"/>
    </location>
</feature>
<comment type="subcellular location">
    <subcellularLocation>
        <location evidence="1">Membrane</location>
    </subcellularLocation>
</comment>
<evidence type="ECO:0000256" key="5">
    <source>
        <dbReference type="SAM" id="Phobius"/>
    </source>
</evidence>
<comment type="caution">
    <text evidence="6">The sequence shown here is derived from an EMBL/GenBank/DDBJ whole genome shotgun (WGS) entry which is preliminary data.</text>
</comment>
<keyword evidence="4 5" id="KW-0472">Membrane</keyword>
<organism evidence="6 7">
    <name type="scientific">Halorubrum tropicale</name>
    <dbReference type="NCBI Taxonomy" id="1765655"/>
    <lineage>
        <taxon>Archaea</taxon>
        <taxon>Methanobacteriati</taxon>
        <taxon>Methanobacteriota</taxon>
        <taxon>Stenosarchaea group</taxon>
        <taxon>Halobacteria</taxon>
        <taxon>Halobacteriales</taxon>
        <taxon>Haloferacaceae</taxon>
        <taxon>Halorubrum</taxon>
    </lineage>
</organism>
<evidence type="ECO:0000256" key="2">
    <source>
        <dbReference type="ARBA" id="ARBA00022692"/>
    </source>
</evidence>
<dbReference type="GO" id="GO:0006465">
    <property type="term" value="P:signal peptide processing"/>
    <property type="evidence" value="ECO:0007669"/>
    <property type="project" value="InterPro"/>
</dbReference>